<name>A0A806FJ10_BIFAN</name>
<dbReference type="InterPro" id="IPR036388">
    <property type="entry name" value="WH-like_DNA-bd_sf"/>
</dbReference>
<protein>
    <submittedName>
        <fullName evidence="3">Transcriptional regulator, MarR family</fullName>
    </submittedName>
</protein>
<dbReference type="KEGG" id="bnm:BALAC2494_02058"/>
<evidence type="ECO:0000313" key="4">
    <source>
        <dbReference type="Proteomes" id="UP000008394"/>
    </source>
</evidence>
<gene>
    <name evidence="3" type="ORF">BALAC2494_02058</name>
</gene>
<dbReference type="InterPro" id="IPR000835">
    <property type="entry name" value="HTH_MarR-typ"/>
</dbReference>
<feature type="region of interest" description="Disordered" evidence="1">
    <location>
        <begin position="173"/>
        <end position="201"/>
    </location>
</feature>
<dbReference type="GO" id="GO:0003700">
    <property type="term" value="F:DNA-binding transcription factor activity"/>
    <property type="evidence" value="ECO:0007669"/>
    <property type="project" value="InterPro"/>
</dbReference>
<dbReference type="EMBL" id="CP002915">
    <property type="protein sequence ID" value="AEK30763.1"/>
    <property type="molecule type" value="Genomic_DNA"/>
</dbReference>
<organism evidence="3 4">
    <name type="scientific">Bifidobacterium animalis subsp. lactis CNCM I-2494</name>
    <dbReference type="NCBI Taxonomy" id="1042403"/>
    <lineage>
        <taxon>Bacteria</taxon>
        <taxon>Bacillati</taxon>
        <taxon>Actinomycetota</taxon>
        <taxon>Actinomycetes</taxon>
        <taxon>Bifidobacteriales</taxon>
        <taxon>Bifidobacteriaceae</taxon>
        <taxon>Bifidobacterium</taxon>
    </lineage>
</organism>
<dbReference type="AlphaFoldDB" id="A0A806FJ10"/>
<dbReference type="SUPFAM" id="SSF46785">
    <property type="entry name" value="Winged helix' DNA-binding domain"/>
    <property type="match status" value="1"/>
</dbReference>
<sequence length="201" mass="22843">MWHRNIPASKYHGKRRARMDRVQGVNSPGMLRPSLEIKALHNLIGRYWNGIVPPDSMMSGANMPIVQYLHEHRDSDVFQYDIERAFSITRSTASRVLGLMEKKGLITRSAVDWDARVRKIELTPTASDLVVEIMRAAHQLETTLFTGFTPDEQERFMDDLARMRANLVETGLVGSERTAVEPATRTRQDATHQQQKGDEAA</sequence>
<proteinExistence type="predicted"/>
<dbReference type="SMART" id="SM00347">
    <property type="entry name" value="HTH_MARR"/>
    <property type="match status" value="1"/>
</dbReference>
<dbReference type="PANTHER" id="PTHR33164">
    <property type="entry name" value="TRANSCRIPTIONAL REGULATOR, MARR FAMILY"/>
    <property type="match status" value="1"/>
</dbReference>
<dbReference type="Pfam" id="PF12802">
    <property type="entry name" value="MarR_2"/>
    <property type="match status" value="1"/>
</dbReference>
<feature type="domain" description="HTH marR-type" evidence="2">
    <location>
        <begin position="33"/>
        <end position="165"/>
    </location>
</feature>
<accession>A0A806FJ10</accession>
<dbReference type="InterPro" id="IPR036390">
    <property type="entry name" value="WH_DNA-bd_sf"/>
</dbReference>
<evidence type="ECO:0000313" key="3">
    <source>
        <dbReference type="EMBL" id="AEK30763.1"/>
    </source>
</evidence>
<feature type="compositionally biased region" description="Basic and acidic residues" evidence="1">
    <location>
        <begin position="184"/>
        <end position="201"/>
    </location>
</feature>
<dbReference type="PANTHER" id="PTHR33164:SF43">
    <property type="entry name" value="HTH-TYPE TRANSCRIPTIONAL REPRESSOR YETL"/>
    <property type="match status" value="1"/>
</dbReference>
<dbReference type="Proteomes" id="UP000008394">
    <property type="component" value="Chromosome"/>
</dbReference>
<dbReference type="Gene3D" id="1.10.10.10">
    <property type="entry name" value="Winged helix-like DNA-binding domain superfamily/Winged helix DNA-binding domain"/>
    <property type="match status" value="1"/>
</dbReference>
<dbReference type="InterPro" id="IPR039422">
    <property type="entry name" value="MarR/SlyA-like"/>
</dbReference>
<evidence type="ECO:0000259" key="2">
    <source>
        <dbReference type="PROSITE" id="PS50995"/>
    </source>
</evidence>
<dbReference type="GO" id="GO:0006950">
    <property type="term" value="P:response to stress"/>
    <property type="evidence" value="ECO:0007669"/>
    <property type="project" value="TreeGrafter"/>
</dbReference>
<reference evidence="3 4" key="1">
    <citation type="journal article" date="2011" name="J. Bacteriol.">
        <title>Genome Sequence of the Probiotic Strain Bifidobacterium animalis subsp. lactis CNCM I-2494.</title>
        <authorList>
            <person name="Chervaux C."/>
            <person name="Grimaldi C."/>
            <person name="Bolotin A."/>
            <person name="Quinquis B."/>
            <person name="Legrain-Raspaud S."/>
            <person name="van Hylckama Vlieg J.E."/>
            <person name="Denariaz G."/>
            <person name="Smokvina T."/>
        </authorList>
    </citation>
    <scope>NUCLEOTIDE SEQUENCE [LARGE SCALE GENOMIC DNA]</scope>
    <source>
        <strain evidence="3 4">CNCM I-2494</strain>
    </source>
</reference>
<dbReference type="PROSITE" id="PS50995">
    <property type="entry name" value="HTH_MARR_2"/>
    <property type="match status" value="1"/>
</dbReference>
<dbReference type="PRINTS" id="PR00598">
    <property type="entry name" value="HTHMARR"/>
</dbReference>
<evidence type="ECO:0000256" key="1">
    <source>
        <dbReference type="SAM" id="MobiDB-lite"/>
    </source>
</evidence>